<keyword evidence="4" id="KW-1185">Reference proteome</keyword>
<dbReference type="RefSeq" id="WP_192039297.1">
    <property type="nucleotide sequence ID" value="NZ_JACYWE010000005.1"/>
</dbReference>
<evidence type="ECO:0000313" key="3">
    <source>
        <dbReference type="EMBL" id="MBD8506844.1"/>
    </source>
</evidence>
<evidence type="ECO:0000259" key="1">
    <source>
        <dbReference type="Pfam" id="PF09423"/>
    </source>
</evidence>
<sequence length="555" mass="61558">MTPVNAGSARIVLGPIVRYVHETEATIWVQASVACTVTVLCDGQECSAPTWTVHGRHYALVQLAGLAPGRAHPYWVQLDESAVWPEQIEDTPSTIRTLPRGMPGDGTSRPVRIVFGSCYRTGGQDPESVKALGPDALVALARRMRDTPDEEWPDALCLLGDQVYADLPPQPLADSLPRGDDGLPRASTFDDYAALYEAAWSQPDVRWLLSTVPTCMLLDDHDLRDDWNTSQSWREEASARPGWDILVTGALSSYWVYQHLGNLSPAQLDADAVLRAVLDAPSGDDRAQILDDMARRADSQPTTMRWSFVRDIGPVRLLMLDTRCSRSLEPGRRRLVDDAEWKWARELVLGARARHILIGTSLPVLMLPGIHQLEGWNEAVCDGQWGKRWVARGEKLRRRIDLEHWGAFRGSFLAMVDLVIEAATGPRPPVSVLWLSGDVHSSYIATASLDDHPEVPTAIHQLTMSPFRNPLPRGVRWAKKMLGSRFTAAALHGIARRARVDDVGMDWTIPHGPWFDNGVMTVELDEDHARAHIDHVPAGRDAQAVLRHTRSVALA</sequence>
<feature type="domain" description="PhoD-like phosphatase metallophosphatase" evidence="1">
    <location>
        <begin position="151"/>
        <end position="351"/>
    </location>
</feature>
<dbReference type="SUPFAM" id="SSF56300">
    <property type="entry name" value="Metallo-dependent phosphatases"/>
    <property type="match status" value="1"/>
</dbReference>
<dbReference type="PANTHER" id="PTHR37031">
    <property type="entry name" value="METALLOPHOSPHATASE BINDING DOMAIN PROTEIN"/>
    <property type="match status" value="1"/>
</dbReference>
<dbReference type="InterPro" id="IPR038607">
    <property type="entry name" value="PhoD-like_sf"/>
</dbReference>
<evidence type="ECO:0000259" key="2">
    <source>
        <dbReference type="Pfam" id="PF25077"/>
    </source>
</evidence>
<comment type="caution">
    <text evidence="3">The sequence shown here is derived from an EMBL/GenBank/DDBJ whole genome shotgun (WGS) entry which is preliminary data.</text>
</comment>
<dbReference type="Pfam" id="PF09423">
    <property type="entry name" value="PhoD"/>
    <property type="match status" value="1"/>
</dbReference>
<dbReference type="EMBL" id="JACYWE010000005">
    <property type="protein sequence ID" value="MBD8506844.1"/>
    <property type="molecule type" value="Genomic_DNA"/>
</dbReference>
<name>A0A927JCK9_9ACTN</name>
<accession>A0A927JCK9</accession>
<gene>
    <name evidence="3" type="ORF">HT102_10125</name>
</gene>
<dbReference type="AlphaFoldDB" id="A0A927JCK9"/>
<evidence type="ECO:0000313" key="4">
    <source>
        <dbReference type="Proteomes" id="UP000642993"/>
    </source>
</evidence>
<reference evidence="3" key="1">
    <citation type="submission" date="2020-09" db="EMBL/GenBank/DDBJ databases">
        <title>Hoyosella lacisalsi sp. nov., a halotolerant actinobacterium isolated from soil of Lake Gudzhirganskoe.</title>
        <authorList>
            <person name="Yang Q."/>
            <person name="Guo P.Y."/>
            <person name="Liu S.W."/>
            <person name="Li F.N."/>
            <person name="Sun C.H."/>
        </authorList>
    </citation>
    <scope>NUCLEOTIDE SEQUENCE</scope>
    <source>
        <strain evidence="3">G463</strain>
    </source>
</reference>
<dbReference type="InterPro" id="IPR056702">
    <property type="entry name" value="DUF7800"/>
</dbReference>
<dbReference type="PANTHER" id="PTHR37031:SF2">
    <property type="entry name" value="PHOD-LIKE PHOSPHATASE METALLOPHOSPHATASE DOMAIN-CONTAINING PROTEIN"/>
    <property type="match status" value="1"/>
</dbReference>
<dbReference type="Gene3D" id="3.60.21.70">
    <property type="entry name" value="PhoD-like phosphatase"/>
    <property type="match status" value="1"/>
</dbReference>
<dbReference type="InterPro" id="IPR018946">
    <property type="entry name" value="PhoD-like_MPP"/>
</dbReference>
<proteinExistence type="predicted"/>
<dbReference type="InterPro" id="IPR029052">
    <property type="entry name" value="Metallo-depent_PP-like"/>
</dbReference>
<feature type="domain" description="DUF7800" evidence="2">
    <location>
        <begin position="9"/>
        <end position="92"/>
    </location>
</feature>
<dbReference type="Pfam" id="PF25077">
    <property type="entry name" value="DUF7800"/>
    <property type="match status" value="1"/>
</dbReference>
<protein>
    <submittedName>
        <fullName evidence="3">Alkaline phosphatase D family protein</fullName>
    </submittedName>
</protein>
<organism evidence="3 4">
    <name type="scientific">Lolliginicoccus lacisalsi</name>
    <dbReference type="NCBI Taxonomy" id="2742202"/>
    <lineage>
        <taxon>Bacteria</taxon>
        <taxon>Bacillati</taxon>
        <taxon>Actinomycetota</taxon>
        <taxon>Actinomycetes</taxon>
        <taxon>Mycobacteriales</taxon>
        <taxon>Hoyosellaceae</taxon>
        <taxon>Lolliginicoccus</taxon>
    </lineage>
</organism>
<dbReference type="Proteomes" id="UP000642993">
    <property type="component" value="Unassembled WGS sequence"/>
</dbReference>